<feature type="compositionally biased region" description="Pro residues" evidence="1">
    <location>
        <begin position="133"/>
        <end position="145"/>
    </location>
</feature>
<keyword evidence="3" id="KW-1185">Reference proteome</keyword>
<accession>S3CKL8</accession>
<dbReference type="EMBL" id="KE145371">
    <property type="protein sequence ID" value="EPE26270.1"/>
    <property type="molecule type" value="Genomic_DNA"/>
</dbReference>
<dbReference type="GeneID" id="19461240"/>
<reference evidence="2 3" key="1">
    <citation type="journal article" date="2013" name="BMC Genomics">
        <title>Genomics-driven discovery of the pneumocandin biosynthetic gene cluster in the fungus Glarea lozoyensis.</title>
        <authorList>
            <person name="Chen L."/>
            <person name="Yue Q."/>
            <person name="Zhang X."/>
            <person name="Xiang M."/>
            <person name="Wang C."/>
            <person name="Li S."/>
            <person name="Che Y."/>
            <person name="Ortiz-Lopez F.J."/>
            <person name="Bills G.F."/>
            <person name="Liu X."/>
            <person name="An Z."/>
        </authorList>
    </citation>
    <scope>NUCLEOTIDE SEQUENCE [LARGE SCALE GENOMIC DNA]</scope>
    <source>
        <strain evidence="3">ATCC 20868 / MF5171</strain>
    </source>
</reference>
<gene>
    <name evidence="2" type="ORF">GLAREA_02182</name>
</gene>
<dbReference type="KEGG" id="glz:GLAREA_02182"/>
<dbReference type="RefSeq" id="XP_008087589.1">
    <property type="nucleotide sequence ID" value="XM_008089398.1"/>
</dbReference>
<protein>
    <submittedName>
        <fullName evidence="2">Uncharacterized protein</fullName>
    </submittedName>
</protein>
<sequence length="184" mass="20476">MSPQLETLRQQARAHILAHQYPGGLSHDTVDLLLDVVNRPMETKESRELEDVLAKDNTAMCSQLETLRLRARTYILARQHPGGLGQEMVDMLLDAIEGMSEGELRGLEGEFAEEYTPPKSATTQSSSEDTENPNPPPNKPLPPTPKTLKSLLSEEEEEDYNNAEYRVGDLCGFPCIIGPNEKTE</sequence>
<dbReference type="Proteomes" id="UP000016922">
    <property type="component" value="Unassembled WGS sequence"/>
</dbReference>
<evidence type="ECO:0000313" key="2">
    <source>
        <dbReference type="EMBL" id="EPE26270.1"/>
    </source>
</evidence>
<name>S3CKL8_GLAL2</name>
<dbReference type="AlphaFoldDB" id="S3CKL8"/>
<feature type="region of interest" description="Disordered" evidence="1">
    <location>
        <begin position="109"/>
        <end position="161"/>
    </location>
</feature>
<proteinExistence type="predicted"/>
<dbReference type="HOGENOM" id="CLU_1468283_0_0_1"/>
<evidence type="ECO:0000313" key="3">
    <source>
        <dbReference type="Proteomes" id="UP000016922"/>
    </source>
</evidence>
<evidence type="ECO:0000256" key="1">
    <source>
        <dbReference type="SAM" id="MobiDB-lite"/>
    </source>
</evidence>
<organism evidence="2 3">
    <name type="scientific">Glarea lozoyensis (strain ATCC 20868 / MF5171)</name>
    <dbReference type="NCBI Taxonomy" id="1116229"/>
    <lineage>
        <taxon>Eukaryota</taxon>
        <taxon>Fungi</taxon>
        <taxon>Dikarya</taxon>
        <taxon>Ascomycota</taxon>
        <taxon>Pezizomycotina</taxon>
        <taxon>Leotiomycetes</taxon>
        <taxon>Helotiales</taxon>
        <taxon>Helotiaceae</taxon>
        <taxon>Glarea</taxon>
    </lineage>
</organism>